<feature type="active site" description="Proton donor" evidence="7">
    <location>
        <position position="293"/>
    </location>
</feature>
<name>A0ABX2T096_9BACL</name>
<dbReference type="Pfam" id="PF00342">
    <property type="entry name" value="PGI"/>
    <property type="match status" value="1"/>
</dbReference>
<dbReference type="InterPro" id="IPR035476">
    <property type="entry name" value="SIS_PGI_1"/>
</dbReference>
<comment type="function">
    <text evidence="7">Catalyzes the reversible isomerization of glucose-6-phosphate to fructose-6-phosphate.</text>
</comment>
<comment type="similarity">
    <text evidence="2 7 8">Belongs to the GPI family.</text>
</comment>
<dbReference type="NCBIfam" id="NF010697">
    <property type="entry name" value="PRK14097.1"/>
    <property type="match status" value="1"/>
</dbReference>
<keyword evidence="4 7" id="KW-0324">Glycolysis</keyword>
<keyword evidence="5 7" id="KW-0413">Isomerase</keyword>
<dbReference type="GO" id="GO:0004347">
    <property type="term" value="F:glucose-6-phosphate isomerase activity"/>
    <property type="evidence" value="ECO:0007669"/>
    <property type="project" value="UniProtKB-EC"/>
</dbReference>
<dbReference type="InterPro" id="IPR001672">
    <property type="entry name" value="G6P_Isomerase"/>
</dbReference>
<protein>
    <recommendedName>
        <fullName evidence="7">Glucose-6-phosphate isomerase</fullName>
        <shortName evidence="7">GPI</shortName>
        <ecNumber evidence="7">5.3.1.9</ecNumber>
    </recommendedName>
    <alternativeName>
        <fullName evidence="7">Phosphoglucose isomerase</fullName>
        <shortName evidence="7">PGI</shortName>
    </alternativeName>
    <alternativeName>
        <fullName evidence="7">Phosphohexose isomerase</fullName>
        <shortName evidence="7">PHI</shortName>
    </alternativeName>
</protein>
<accession>A0ABX2T096</accession>
<dbReference type="InterPro" id="IPR018189">
    <property type="entry name" value="Phosphoglucose_isomerase_CS"/>
</dbReference>
<feature type="active site" evidence="7">
    <location>
        <position position="428"/>
    </location>
</feature>
<comment type="pathway">
    <text evidence="7">Carbohydrate biosynthesis; gluconeogenesis.</text>
</comment>
<evidence type="ECO:0000256" key="4">
    <source>
        <dbReference type="ARBA" id="ARBA00023152"/>
    </source>
</evidence>
<dbReference type="Proteomes" id="UP000531840">
    <property type="component" value="Unassembled WGS sequence"/>
</dbReference>
<dbReference type="EC" id="5.3.1.9" evidence="7"/>
<dbReference type="PANTHER" id="PTHR11469">
    <property type="entry name" value="GLUCOSE-6-PHOSPHATE ISOMERASE"/>
    <property type="match status" value="1"/>
</dbReference>
<dbReference type="HAMAP" id="MF_00473">
    <property type="entry name" value="G6P_isomerase"/>
    <property type="match status" value="1"/>
</dbReference>
<dbReference type="CDD" id="cd05015">
    <property type="entry name" value="SIS_PGI_1"/>
    <property type="match status" value="1"/>
</dbReference>
<comment type="subcellular location">
    <subcellularLocation>
        <location evidence="7">Cytoplasm</location>
    </subcellularLocation>
</comment>
<keyword evidence="10" id="KW-1185">Reference proteome</keyword>
<dbReference type="PROSITE" id="PS00765">
    <property type="entry name" value="P_GLUCOSE_ISOMERASE_1"/>
    <property type="match status" value="1"/>
</dbReference>
<dbReference type="EMBL" id="JACBYF010000026">
    <property type="protein sequence ID" value="NYS48068.1"/>
    <property type="molecule type" value="Genomic_DNA"/>
</dbReference>
<dbReference type="SUPFAM" id="SSF53697">
    <property type="entry name" value="SIS domain"/>
    <property type="match status" value="1"/>
</dbReference>
<evidence type="ECO:0000256" key="2">
    <source>
        <dbReference type="ARBA" id="ARBA00006604"/>
    </source>
</evidence>
<evidence type="ECO:0000256" key="3">
    <source>
        <dbReference type="ARBA" id="ARBA00022432"/>
    </source>
</evidence>
<reference evidence="9 10" key="1">
    <citation type="submission" date="2020-07" db="EMBL/GenBank/DDBJ databases">
        <title>MOT database genomes.</title>
        <authorList>
            <person name="Joseph S."/>
            <person name="Aduse-Opoku J."/>
            <person name="Hashim A."/>
            <person name="Wade W."/>
            <person name="Curtis M."/>
        </authorList>
    </citation>
    <scope>NUCLEOTIDE SEQUENCE [LARGE SCALE GENOMIC DNA]</scope>
    <source>
        <strain evidence="9 10">CIP 106318</strain>
    </source>
</reference>
<evidence type="ECO:0000256" key="5">
    <source>
        <dbReference type="ARBA" id="ARBA00023235"/>
    </source>
</evidence>
<organism evidence="9 10">
    <name type="scientific">Gemelliphila palaticanis</name>
    <dbReference type="NCBI Taxonomy" id="81950"/>
    <lineage>
        <taxon>Bacteria</taxon>
        <taxon>Bacillati</taxon>
        <taxon>Bacillota</taxon>
        <taxon>Bacilli</taxon>
        <taxon>Bacillales</taxon>
        <taxon>Gemellaceae</taxon>
        <taxon>Gemelliphila</taxon>
    </lineage>
</organism>
<keyword evidence="7" id="KW-0963">Cytoplasm</keyword>
<dbReference type="PRINTS" id="PR00662">
    <property type="entry name" value="G6PISOMERASE"/>
</dbReference>
<evidence type="ECO:0000313" key="9">
    <source>
        <dbReference type="EMBL" id="NYS48068.1"/>
    </source>
</evidence>
<comment type="caution">
    <text evidence="9">The sequence shown here is derived from an EMBL/GenBank/DDBJ whole genome shotgun (WGS) entry which is preliminary data.</text>
</comment>
<dbReference type="Gene3D" id="3.40.50.10490">
    <property type="entry name" value="Glucose-6-phosphate isomerase like protein, domain 1"/>
    <property type="match status" value="3"/>
</dbReference>
<evidence type="ECO:0000256" key="1">
    <source>
        <dbReference type="ARBA" id="ARBA00004926"/>
    </source>
</evidence>
<dbReference type="InterPro" id="IPR035482">
    <property type="entry name" value="SIS_PGI_2"/>
</dbReference>
<comment type="catalytic activity">
    <reaction evidence="6 7 8">
        <text>alpha-D-glucose 6-phosphate = beta-D-fructose 6-phosphate</text>
        <dbReference type="Rhea" id="RHEA:11816"/>
        <dbReference type="ChEBI" id="CHEBI:57634"/>
        <dbReference type="ChEBI" id="CHEBI:58225"/>
        <dbReference type="EC" id="5.3.1.9"/>
    </reaction>
</comment>
<dbReference type="PROSITE" id="PS51463">
    <property type="entry name" value="P_GLUCOSE_ISOMERASE_3"/>
    <property type="match status" value="1"/>
</dbReference>
<dbReference type="InterPro" id="IPR046348">
    <property type="entry name" value="SIS_dom_sf"/>
</dbReference>
<comment type="pathway">
    <text evidence="1 7 8">Carbohydrate degradation; glycolysis; D-glyceraldehyde 3-phosphate and glycerone phosphate from D-glucose: step 2/4.</text>
</comment>
<evidence type="ECO:0000256" key="7">
    <source>
        <dbReference type="HAMAP-Rule" id="MF_00473"/>
    </source>
</evidence>
<dbReference type="CDD" id="cd05016">
    <property type="entry name" value="SIS_PGI_2"/>
    <property type="match status" value="1"/>
</dbReference>
<evidence type="ECO:0000313" key="10">
    <source>
        <dbReference type="Proteomes" id="UP000531840"/>
    </source>
</evidence>
<evidence type="ECO:0000256" key="6">
    <source>
        <dbReference type="ARBA" id="ARBA00029321"/>
    </source>
</evidence>
<evidence type="ECO:0000256" key="8">
    <source>
        <dbReference type="RuleBase" id="RU000612"/>
    </source>
</evidence>
<keyword evidence="3 7" id="KW-0312">Gluconeogenesis</keyword>
<sequence length="452" mass="51073">MMMHLKFDYSKALNFFSEQEVKNMTDYVKVAHNQLHNKIGQGSDFLGWLDLPTNYDKEEFSRIKKASEKIQKDSDVLVVIGIGGSYLGARAAIEMLNDSFYNFYDKENRKSPQIFFVGHTISSTYTQELVNFLKTTGKDFSVNVISKSGTTTEPAIAFRVFKELLEEKYGKEEAKSRIYATTDRARGALKTLADSEGYETFVVPDDVGGRFTVLTAVGLLPIAVSGINIDKMMEGARLAQEQLATPELSENIAYQYAVMRNILQQKGKLIEILVSYEPSMVYFNEWWKQLYGESEGKDGKSLYPSSVCFSTDLHSMGQYVQEGRRILIETVLKVKKPNLDITLKEEEQDLDGLNYLSGKTMDFVNTKAFEGTLLAHNDGGVPNFIVELPDMTEFTFGYLVYFFEKAVAISGYMQGLNPFDQPGVEAYKKNMFALLGKPGFEDLKAELENRLK</sequence>
<gene>
    <name evidence="7" type="primary">pgi</name>
    <name evidence="9" type="ORF">HZY85_07775</name>
</gene>
<dbReference type="PANTHER" id="PTHR11469:SF1">
    <property type="entry name" value="GLUCOSE-6-PHOSPHATE ISOMERASE"/>
    <property type="match status" value="1"/>
</dbReference>
<proteinExistence type="inferred from homology"/>
<comment type="caution">
    <text evidence="7">Lacks conserved residue(s) required for the propagation of feature annotation.</text>
</comment>